<keyword evidence="8" id="KW-1185">Reference proteome</keyword>
<dbReference type="EMBL" id="JAFIRA010000037">
    <property type="protein sequence ID" value="MCJ2543803.1"/>
    <property type="molecule type" value="Genomic_DNA"/>
</dbReference>
<protein>
    <submittedName>
        <fullName evidence="7">DUF92 domain-containing protein</fullName>
    </submittedName>
</protein>
<dbReference type="InterPro" id="IPR002794">
    <property type="entry name" value="DUF92_TMEM19"/>
</dbReference>
<evidence type="ECO:0000256" key="5">
    <source>
        <dbReference type="ARBA" id="ARBA00023136"/>
    </source>
</evidence>
<comment type="subcellular location">
    <subcellularLocation>
        <location evidence="1">Membrane</location>
        <topology evidence="1">Multi-pass membrane protein</topology>
    </subcellularLocation>
</comment>
<evidence type="ECO:0000256" key="3">
    <source>
        <dbReference type="ARBA" id="ARBA00022692"/>
    </source>
</evidence>
<organism evidence="7 8">
    <name type="scientific">Thermostichus vulcanus str. 'Rupite'</name>
    <dbReference type="NCBI Taxonomy" id="2813851"/>
    <lineage>
        <taxon>Bacteria</taxon>
        <taxon>Bacillati</taxon>
        <taxon>Cyanobacteriota</taxon>
        <taxon>Cyanophyceae</taxon>
        <taxon>Thermostichales</taxon>
        <taxon>Thermostichaceae</taxon>
        <taxon>Thermostichus</taxon>
    </lineage>
</organism>
<feature type="transmembrane region" description="Helical" evidence="6">
    <location>
        <begin position="95"/>
        <end position="112"/>
    </location>
</feature>
<dbReference type="PANTHER" id="PTHR13353:SF5">
    <property type="entry name" value="TRANSMEMBRANE PROTEIN 19"/>
    <property type="match status" value="1"/>
</dbReference>
<feature type="transmembrane region" description="Helical" evidence="6">
    <location>
        <begin position="6"/>
        <end position="26"/>
    </location>
</feature>
<sequence length="252" mass="26213">MWQAWLLSQWGVALWLNLALVLLGLLSPQKALTRAGVIHAGILGLLVWGGLGGRGYGVVAAYFLIGTAVTKLGLRRKQDQGIAEKRGGARGPENVWGSALTGAICAVGYTLFPHPLWWLGYSASFAAKLADTVSSEVGKAYGRKTFLITTWQAVPAGTEGAISLEGSLAGVTAAAGLSALAWGIGGEWVAANLLWLGICWLAGILATLAESWIGVVLQPRIAWLTNEVVNGIQTSLAALLAVGLGSLMGIGR</sequence>
<dbReference type="Pfam" id="PF01940">
    <property type="entry name" value="DUF92"/>
    <property type="match status" value="1"/>
</dbReference>
<comment type="similarity">
    <text evidence="2">Belongs to the TMEM19 family.</text>
</comment>
<name>A0ABT0CDD3_THEVL</name>
<evidence type="ECO:0000256" key="4">
    <source>
        <dbReference type="ARBA" id="ARBA00022989"/>
    </source>
</evidence>
<evidence type="ECO:0000256" key="2">
    <source>
        <dbReference type="ARBA" id="ARBA00009012"/>
    </source>
</evidence>
<feature type="transmembrane region" description="Helical" evidence="6">
    <location>
        <begin position="55"/>
        <end position="74"/>
    </location>
</feature>
<keyword evidence="3 6" id="KW-0812">Transmembrane</keyword>
<evidence type="ECO:0000256" key="6">
    <source>
        <dbReference type="SAM" id="Phobius"/>
    </source>
</evidence>
<evidence type="ECO:0000313" key="8">
    <source>
        <dbReference type="Proteomes" id="UP000830835"/>
    </source>
</evidence>
<comment type="caution">
    <text evidence="7">The sequence shown here is derived from an EMBL/GenBank/DDBJ whole genome shotgun (WGS) entry which is preliminary data.</text>
</comment>
<dbReference type="Proteomes" id="UP000830835">
    <property type="component" value="Unassembled WGS sequence"/>
</dbReference>
<reference evidence="7" key="1">
    <citation type="submission" date="2021-02" db="EMBL/GenBank/DDBJ databases">
        <title>The CRISPR/cas machinery reduction and long-range gene transfer in the hot spring cyanobacterium Synechococcus.</title>
        <authorList>
            <person name="Dvorak P."/>
            <person name="Jahodarova E."/>
            <person name="Hasler P."/>
            <person name="Poulickova A."/>
        </authorList>
    </citation>
    <scope>NUCLEOTIDE SEQUENCE</scope>
    <source>
        <strain evidence="7">Rupite</strain>
    </source>
</reference>
<evidence type="ECO:0000313" key="7">
    <source>
        <dbReference type="EMBL" id="MCJ2543803.1"/>
    </source>
</evidence>
<keyword evidence="4 6" id="KW-1133">Transmembrane helix</keyword>
<evidence type="ECO:0000256" key="1">
    <source>
        <dbReference type="ARBA" id="ARBA00004141"/>
    </source>
</evidence>
<dbReference type="PANTHER" id="PTHR13353">
    <property type="entry name" value="TRANSMEMBRANE PROTEIN 19"/>
    <property type="match status" value="1"/>
</dbReference>
<proteinExistence type="inferred from homology"/>
<keyword evidence="5 6" id="KW-0472">Membrane</keyword>
<accession>A0ABT0CDD3</accession>
<dbReference type="RefSeq" id="WP_244351674.1">
    <property type="nucleotide sequence ID" value="NZ_JAFIRA010000037.1"/>
</dbReference>
<feature type="transmembrane region" description="Helical" evidence="6">
    <location>
        <begin position="31"/>
        <end position="49"/>
    </location>
</feature>
<feature type="transmembrane region" description="Helical" evidence="6">
    <location>
        <begin position="229"/>
        <end position="250"/>
    </location>
</feature>
<feature type="transmembrane region" description="Helical" evidence="6">
    <location>
        <begin position="193"/>
        <end position="217"/>
    </location>
</feature>
<gene>
    <name evidence="7" type="ORF">JX360_12975</name>
</gene>